<sequence>MVWDAADYSCGYDTTLGILANMWMHNIDVWSERFCIIGPYFLYWTLLLRQARAGQLSLEGARDSMRARMHTARPIEFPYGPNGTSIDRIARILLPETTHATGHRWCPACGYQDMEVYNLLEPYLCTALSDAQRAAYPTGFPVSEWLKNHLSSTMTGCPVCRLNTHRIRLQMRYKVNTVPPIMIITVDCGNMLFSRSLHFDVDGTMIVSRLRGIIYGGSAHFTSRYISAHGSVWFHDGITTARNCVEEGHIDSMDLHSLTHARGKTALTLIYALEE</sequence>
<reference evidence="1" key="1">
    <citation type="submission" date="2023-03" db="EMBL/GenBank/DDBJ databases">
        <title>Massive genome expansion in bonnet fungi (Mycena s.s.) driven by repeated elements and novel gene families across ecological guilds.</title>
        <authorList>
            <consortium name="Lawrence Berkeley National Laboratory"/>
            <person name="Harder C.B."/>
            <person name="Miyauchi S."/>
            <person name="Viragh M."/>
            <person name="Kuo A."/>
            <person name="Thoen E."/>
            <person name="Andreopoulos B."/>
            <person name="Lu D."/>
            <person name="Skrede I."/>
            <person name="Drula E."/>
            <person name="Henrissat B."/>
            <person name="Morin E."/>
            <person name="Kohler A."/>
            <person name="Barry K."/>
            <person name="LaButti K."/>
            <person name="Morin E."/>
            <person name="Salamov A."/>
            <person name="Lipzen A."/>
            <person name="Mereny Z."/>
            <person name="Hegedus B."/>
            <person name="Baldrian P."/>
            <person name="Stursova M."/>
            <person name="Weitz H."/>
            <person name="Taylor A."/>
            <person name="Grigoriev I.V."/>
            <person name="Nagy L.G."/>
            <person name="Martin F."/>
            <person name="Kauserud H."/>
        </authorList>
    </citation>
    <scope>NUCLEOTIDE SEQUENCE</scope>
    <source>
        <strain evidence="1">CBHHK200</strain>
    </source>
</reference>
<dbReference type="EMBL" id="JARJCM010000047">
    <property type="protein sequence ID" value="KAJ7035870.1"/>
    <property type="molecule type" value="Genomic_DNA"/>
</dbReference>
<comment type="caution">
    <text evidence="1">The sequence shown here is derived from an EMBL/GenBank/DDBJ whole genome shotgun (WGS) entry which is preliminary data.</text>
</comment>
<evidence type="ECO:0000313" key="3">
    <source>
        <dbReference type="Proteomes" id="UP001218188"/>
    </source>
</evidence>
<dbReference type="EMBL" id="JARJCM010000040">
    <property type="protein sequence ID" value="KAJ7036894.1"/>
    <property type="molecule type" value="Genomic_DNA"/>
</dbReference>
<gene>
    <name evidence="2" type="ORF">C8F04DRAFT_953243</name>
    <name evidence="1" type="ORF">C8F04DRAFT_954499</name>
</gene>
<evidence type="ECO:0000313" key="1">
    <source>
        <dbReference type="EMBL" id="KAJ7035870.1"/>
    </source>
</evidence>
<evidence type="ECO:0000313" key="2">
    <source>
        <dbReference type="EMBL" id="KAJ7036894.1"/>
    </source>
</evidence>
<name>A0AAD6X552_9AGAR</name>
<accession>A0AAD6X552</accession>
<keyword evidence="3" id="KW-1185">Reference proteome</keyword>
<organism evidence="1 3">
    <name type="scientific">Mycena alexandri</name>
    <dbReference type="NCBI Taxonomy" id="1745969"/>
    <lineage>
        <taxon>Eukaryota</taxon>
        <taxon>Fungi</taxon>
        <taxon>Dikarya</taxon>
        <taxon>Basidiomycota</taxon>
        <taxon>Agaricomycotina</taxon>
        <taxon>Agaricomycetes</taxon>
        <taxon>Agaricomycetidae</taxon>
        <taxon>Agaricales</taxon>
        <taxon>Marasmiineae</taxon>
        <taxon>Mycenaceae</taxon>
        <taxon>Mycena</taxon>
    </lineage>
</organism>
<protein>
    <submittedName>
        <fullName evidence="1">Uncharacterized protein</fullName>
    </submittedName>
</protein>
<dbReference type="AlphaFoldDB" id="A0AAD6X552"/>
<proteinExistence type="predicted"/>
<dbReference type="Proteomes" id="UP001218188">
    <property type="component" value="Unassembled WGS sequence"/>
</dbReference>